<evidence type="ECO:0000313" key="4">
    <source>
        <dbReference type="EMBL" id="MRI84728.1"/>
    </source>
</evidence>
<dbReference type="EMBL" id="WJQR01000001">
    <property type="protein sequence ID" value="MRI80478.1"/>
    <property type="molecule type" value="Genomic_DNA"/>
</dbReference>
<dbReference type="PROSITE" id="PS51201">
    <property type="entry name" value="RCK_N"/>
    <property type="match status" value="1"/>
</dbReference>
<proteinExistence type="predicted"/>
<evidence type="ECO:0000313" key="6">
    <source>
        <dbReference type="Proteomes" id="UP000430975"/>
    </source>
</evidence>
<dbReference type="GO" id="GO:0006813">
    <property type="term" value="P:potassium ion transport"/>
    <property type="evidence" value="ECO:0007669"/>
    <property type="project" value="InterPro"/>
</dbReference>
<dbReference type="InterPro" id="IPR036721">
    <property type="entry name" value="RCK_C_sf"/>
</dbReference>
<gene>
    <name evidence="5" type="ORF">GF867_09815</name>
    <name evidence="4" type="ORF">GIY09_02295</name>
    <name evidence="3" type="ORF">GIY11_00330</name>
</gene>
<dbReference type="Proteomes" id="UP000469870">
    <property type="component" value="Unassembled WGS sequence"/>
</dbReference>
<dbReference type="SUPFAM" id="SSF116726">
    <property type="entry name" value="TrkA C-terminal domain-like"/>
    <property type="match status" value="1"/>
</dbReference>
<dbReference type="Gene3D" id="3.30.70.1450">
    <property type="entry name" value="Regulator of K+ conductance, C-terminal domain"/>
    <property type="match status" value="1"/>
</dbReference>
<evidence type="ECO:0000259" key="2">
    <source>
        <dbReference type="PROSITE" id="PS51202"/>
    </source>
</evidence>
<comment type="caution">
    <text evidence="4">The sequence shown here is derived from an EMBL/GenBank/DDBJ whole genome shotgun (WGS) entry which is preliminary data.</text>
</comment>
<dbReference type="RefSeq" id="WP_153832924.1">
    <property type="nucleotide sequence ID" value="NZ_WJQR01000001.1"/>
</dbReference>
<dbReference type="GO" id="GO:0008324">
    <property type="term" value="F:monoatomic cation transmembrane transporter activity"/>
    <property type="evidence" value="ECO:0007669"/>
    <property type="project" value="InterPro"/>
</dbReference>
<name>A0A6I2GJG6_9LACT</name>
<protein>
    <submittedName>
        <fullName evidence="4">TrkA family potassium uptake protein</fullName>
    </submittedName>
</protein>
<dbReference type="PANTHER" id="PTHR43833">
    <property type="entry name" value="POTASSIUM CHANNEL PROTEIN 2-RELATED-RELATED"/>
    <property type="match status" value="1"/>
</dbReference>
<feature type="domain" description="RCK N-terminal" evidence="1">
    <location>
        <begin position="3"/>
        <end position="120"/>
    </location>
</feature>
<dbReference type="EMBL" id="WJQS01000002">
    <property type="protein sequence ID" value="MRI84728.1"/>
    <property type="molecule type" value="Genomic_DNA"/>
</dbReference>
<dbReference type="PANTHER" id="PTHR43833:SF7">
    <property type="entry name" value="KTR SYSTEM POTASSIUM UPTAKE PROTEIN C"/>
    <property type="match status" value="1"/>
</dbReference>
<organism evidence="4 6">
    <name type="scientific">Fundicoccus ignavus</name>
    <dbReference type="NCBI Taxonomy" id="2664442"/>
    <lineage>
        <taxon>Bacteria</taxon>
        <taxon>Bacillati</taxon>
        <taxon>Bacillota</taxon>
        <taxon>Bacilli</taxon>
        <taxon>Lactobacillales</taxon>
        <taxon>Aerococcaceae</taxon>
        <taxon>Fundicoccus</taxon>
    </lineage>
</organism>
<dbReference type="Proteomes" id="UP000430975">
    <property type="component" value="Unassembled WGS sequence"/>
</dbReference>
<dbReference type="InterPro" id="IPR036291">
    <property type="entry name" value="NAD(P)-bd_dom_sf"/>
</dbReference>
<evidence type="ECO:0000259" key="1">
    <source>
        <dbReference type="PROSITE" id="PS51201"/>
    </source>
</evidence>
<dbReference type="SUPFAM" id="SSF51735">
    <property type="entry name" value="NAD(P)-binding Rossmann-fold domains"/>
    <property type="match status" value="1"/>
</dbReference>
<evidence type="ECO:0000313" key="3">
    <source>
        <dbReference type="EMBL" id="MRI80478.1"/>
    </source>
</evidence>
<keyword evidence="6" id="KW-1185">Reference proteome</keyword>
<evidence type="ECO:0000313" key="5">
    <source>
        <dbReference type="EMBL" id="MRJ47858.1"/>
    </source>
</evidence>
<feature type="domain" description="RCK C-terminal" evidence="2">
    <location>
        <begin position="136"/>
        <end position="218"/>
    </location>
</feature>
<dbReference type="Pfam" id="PF02080">
    <property type="entry name" value="TrkA_C"/>
    <property type="match status" value="1"/>
</dbReference>
<dbReference type="Proteomes" id="UP000440066">
    <property type="component" value="Unassembled WGS sequence"/>
</dbReference>
<dbReference type="InterPro" id="IPR003148">
    <property type="entry name" value="RCK_N"/>
</dbReference>
<sequence>MEKRIYAVLGLGLFGASLAKSLAIEGQDVIAIDKNMNHVEEVSELIDQSIQADFTKIEQLKEAGVNAADVAIVATSQRLEDTIIAILNLKELNVKHIIVKSKSQTYRDVLLKVGADRVILPEVDTGNRIGKELANPHINDLVDLGQFYHIASFPVKKEWLNKTLTEIDFRANYGINIIAIKHGEQPYIVEIDGNLRLQDQDELLGVVKDETLRRLFKG</sequence>
<dbReference type="AlphaFoldDB" id="A0A6I2GJG6"/>
<dbReference type="InterPro" id="IPR050721">
    <property type="entry name" value="Trk_Ktr_HKT_K-transport"/>
</dbReference>
<dbReference type="Gene3D" id="3.40.50.720">
    <property type="entry name" value="NAD(P)-binding Rossmann-like Domain"/>
    <property type="match status" value="1"/>
</dbReference>
<dbReference type="PROSITE" id="PS51202">
    <property type="entry name" value="RCK_C"/>
    <property type="match status" value="1"/>
</dbReference>
<evidence type="ECO:0000313" key="8">
    <source>
        <dbReference type="Proteomes" id="UP000469870"/>
    </source>
</evidence>
<reference evidence="5 7" key="1">
    <citation type="submission" date="2019-11" db="EMBL/GenBank/DDBJ databases">
        <title>Characterisation of Fundicoccus ignavus gen. nov. sp. nov., a novel genus of the family Aerococcaceae from bulk tank milk.</title>
        <authorList>
            <person name="Siebert A."/>
            <person name="Huptas C."/>
            <person name="Wenning M."/>
            <person name="Scherer S."/>
            <person name="Doll E.V."/>
        </authorList>
    </citation>
    <scope>NUCLEOTIDE SEQUENCE [LARGE SCALE GENOMIC DNA]</scope>
    <source>
        <strain evidence="5 7">DSM 109652</strain>
    </source>
</reference>
<dbReference type="EMBL" id="WJQT01000015">
    <property type="protein sequence ID" value="MRJ47858.1"/>
    <property type="molecule type" value="Genomic_DNA"/>
</dbReference>
<dbReference type="Pfam" id="PF02254">
    <property type="entry name" value="TrkA_N"/>
    <property type="match status" value="1"/>
</dbReference>
<dbReference type="InterPro" id="IPR006037">
    <property type="entry name" value="RCK_C"/>
</dbReference>
<accession>A0A6I2GJG6</accession>
<evidence type="ECO:0000313" key="7">
    <source>
        <dbReference type="Proteomes" id="UP000440066"/>
    </source>
</evidence>
<reference evidence="6 8" key="2">
    <citation type="submission" date="2019-11" db="EMBL/GenBank/DDBJ databases">
        <title>Characterisation of Fundicoccus ignavus gen. nov. sp. nov., a novel genus of the family Aerococcaceae isolated from bulk tank milk.</title>
        <authorList>
            <person name="Siebert A."/>
            <person name="Huptas C."/>
            <person name="Wenning M."/>
            <person name="Scherer S."/>
            <person name="Doll E.V."/>
        </authorList>
    </citation>
    <scope>NUCLEOTIDE SEQUENCE [LARGE SCALE GENOMIC DNA]</scope>
    <source>
        <strain evidence="3 8">DSM 109653</strain>
        <strain evidence="4 6">WS4759</strain>
    </source>
</reference>